<dbReference type="AlphaFoldDB" id="A0A1I8QEL4"/>
<keyword evidence="2" id="KW-0472">Membrane</keyword>
<dbReference type="VEuPathDB" id="VectorBase:SCAU016428"/>
<evidence type="ECO:0000256" key="1">
    <source>
        <dbReference type="SAM" id="MobiDB-lite"/>
    </source>
</evidence>
<dbReference type="STRING" id="35570.A0A1I8QEL4"/>
<dbReference type="Proteomes" id="UP000095300">
    <property type="component" value="Unassembled WGS sequence"/>
</dbReference>
<protein>
    <submittedName>
        <fullName evidence="3">Uncharacterized protein</fullName>
    </submittedName>
</protein>
<feature type="region of interest" description="Disordered" evidence="1">
    <location>
        <begin position="189"/>
        <end position="238"/>
    </location>
</feature>
<feature type="compositionally biased region" description="Basic residues" evidence="1">
    <location>
        <begin position="189"/>
        <end position="202"/>
    </location>
</feature>
<feature type="compositionally biased region" description="Low complexity" evidence="1">
    <location>
        <begin position="211"/>
        <end position="223"/>
    </location>
</feature>
<feature type="transmembrane region" description="Helical" evidence="2">
    <location>
        <begin position="66"/>
        <end position="88"/>
    </location>
</feature>
<keyword evidence="4" id="KW-1185">Reference proteome</keyword>
<evidence type="ECO:0000313" key="3">
    <source>
        <dbReference type="EnsemblMetazoa" id="SCAU016428-PA"/>
    </source>
</evidence>
<feature type="transmembrane region" description="Helical" evidence="2">
    <location>
        <begin position="94"/>
        <end position="116"/>
    </location>
</feature>
<dbReference type="KEGG" id="scac:106086869"/>
<dbReference type="EnsemblMetazoa" id="SCAU016428-RA">
    <property type="protein sequence ID" value="SCAU016428-PA"/>
    <property type="gene ID" value="SCAU016428"/>
</dbReference>
<organism evidence="3 4">
    <name type="scientific">Stomoxys calcitrans</name>
    <name type="common">Stable fly</name>
    <name type="synonym">Conops calcitrans</name>
    <dbReference type="NCBI Taxonomy" id="35570"/>
    <lineage>
        <taxon>Eukaryota</taxon>
        <taxon>Metazoa</taxon>
        <taxon>Ecdysozoa</taxon>
        <taxon>Arthropoda</taxon>
        <taxon>Hexapoda</taxon>
        <taxon>Insecta</taxon>
        <taxon>Pterygota</taxon>
        <taxon>Neoptera</taxon>
        <taxon>Endopterygota</taxon>
        <taxon>Diptera</taxon>
        <taxon>Brachycera</taxon>
        <taxon>Muscomorpha</taxon>
        <taxon>Muscoidea</taxon>
        <taxon>Muscidae</taxon>
        <taxon>Stomoxys</taxon>
    </lineage>
</organism>
<name>A0A1I8QEL4_STOCA</name>
<evidence type="ECO:0000313" key="4">
    <source>
        <dbReference type="Proteomes" id="UP000095300"/>
    </source>
</evidence>
<feature type="region of interest" description="Disordered" evidence="1">
    <location>
        <begin position="1"/>
        <end position="43"/>
    </location>
</feature>
<proteinExistence type="predicted"/>
<keyword evidence="2" id="KW-0812">Transmembrane</keyword>
<keyword evidence="2" id="KW-1133">Transmembrane helix</keyword>
<dbReference type="OrthoDB" id="6737830at2759"/>
<feature type="compositionally biased region" description="Polar residues" evidence="1">
    <location>
        <begin position="7"/>
        <end position="33"/>
    </location>
</feature>
<gene>
    <name evidence="3" type="primary">106086869</name>
</gene>
<sequence>MSEVSKVPNTSQNGNKSPTHSKTPSVSSSTATDTCKKGRESMSDEEIIQNNLKELMDKKNREERKANGRLVAVILASLVIFCAIYQAWIRKSGLLARILVPAGIMLSFTAWVVVLAKRDKAKRALFEKYLEEVALKNKQELEAKKTKSHRKANDRRKSSNETVLEYINEINHKETSAETSVEFIKTSKALRSKDHRKHRKHRNLDGIREISPSPYSTSTSSSSRNPSHYAHKDLRTKRPSIRQKLFRQTGHFHMAAALAAANSTNPLMQAVINTAPLSTPAGEGGAIVILAPATQALPAEMKRKRLQRLDALKTPTMVRMGSAP</sequence>
<reference evidence="3" key="1">
    <citation type="submission" date="2020-05" db="UniProtKB">
        <authorList>
            <consortium name="EnsemblMetazoa"/>
        </authorList>
    </citation>
    <scope>IDENTIFICATION</scope>
    <source>
        <strain evidence="3">USDA</strain>
    </source>
</reference>
<accession>A0A1I8QEL4</accession>
<evidence type="ECO:0000256" key="2">
    <source>
        <dbReference type="SAM" id="Phobius"/>
    </source>
</evidence>